<protein>
    <submittedName>
        <fullName evidence="3">GTPase-activating protein GYP7</fullName>
    </submittedName>
</protein>
<feature type="domain" description="Mso1 N-terminal" evidence="2">
    <location>
        <begin position="133"/>
        <end position="171"/>
    </location>
</feature>
<evidence type="ECO:0000313" key="3">
    <source>
        <dbReference type="EMBL" id="KZL67967.1"/>
    </source>
</evidence>
<name>A0A161Y7Y1_9PEZI</name>
<feature type="region of interest" description="Disordered" evidence="1">
    <location>
        <begin position="164"/>
        <end position="405"/>
    </location>
</feature>
<feature type="compositionally biased region" description="Low complexity" evidence="1">
    <location>
        <begin position="197"/>
        <end position="207"/>
    </location>
</feature>
<feature type="compositionally biased region" description="Gly residues" evidence="1">
    <location>
        <begin position="331"/>
        <end position="340"/>
    </location>
</feature>
<feature type="compositionally biased region" description="Polar residues" evidence="1">
    <location>
        <begin position="210"/>
        <end position="220"/>
    </location>
</feature>
<evidence type="ECO:0000259" key="2">
    <source>
        <dbReference type="Pfam" id="PF14475"/>
    </source>
</evidence>
<proteinExistence type="predicted"/>
<reference evidence="3 4" key="1">
    <citation type="submission" date="2015-06" db="EMBL/GenBank/DDBJ databases">
        <title>Survival trade-offs in plant roots during colonization by closely related pathogenic and mutualistic fungi.</title>
        <authorList>
            <person name="Hacquard S."/>
            <person name="Kracher B."/>
            <person name="Hiruma K."/>
            <person name="Weinman A."/>
            <person name="Muench P."/>
            <person name="Garrido Oter R."/>
            <person name="Ver Loren van Themaat E."/>
            <person name="Dallerey J.-F."/>
            <person name="Damm U."/>
            <person name="Henrissat B."/>
            <person name="Lespinet O."/>
            <person name="Thon M."/>
            <person name="Kemen E."/>
            <person name="McHardy A.C."/>
            <person name="Schulze-Lefert P."/>
            <person name="O'Connell R.J."/>
        </authorList>
    </citation>
    <scope>NUCLEOTIDE SEQUENCE [LARGE SCALE GENOMIC DNA]</scope>
    <source>
        <strain evidence="3 4">0861</strain>
    </source>
</reference>
<gene>
    <name evidence="3" type="ORF">CT0861_09030</name>
</gene>
<dbReference type="Proteomes" id="UP000076552">
    <property type="component" value="Unassembled WGS sequence"/>
</dbReference>
<accession>A0A161Y7Y1</accession>
<dbReference type="EMBL" id="LFIV01000133">
    <property type="protein sequence ID" value="KZL67967.1"/>
    <property type="molecule type" value="Genomic_DNA"/>
</dbReference>
<feature type="compositionally biased region" description="Low complexity" evidence="1">
    <location>
        <begin position="286"/>
        <end position="299"/>
    </location>
</feature>
<feature type="compositionally biased region" description="Pro residues" evidence="1">
    <location>
        <begin position="169"/>
        <end position="182"/>
    </location>
</feature>
<keyword evidence="4" id="KW-1185">Reference proteome</keyword>
<evidence type="ECO:0000256" key="1">
    <source>
        <dbReference type="SAM" id="MobiDB-lite"/>
    </source>
</evidence>
<sequence>MHRSAGRQVSDPGRFIPYHSRPTYVKRTTPSNPPRLKQPDENNPSGYCVQYRLSPHYHNDLLDSERATLSHEPPTRSNWHPTGAELFYPNPTRPTDNVGNSLCPAGSSRQGTGTMSSWYSRILTNTTSQISNLQSRLLQSENDGDTEDDTHVCRVLRGYYTEKGRPFPGWLPPDPKAPPPAAPIYAQPAQQVGSRYGGLQQPQQPGPATGLSSLWDNNAAAQPRQDALSLRQGRGAPPPMRGGEQPTRLSPFARAGDSGREEVQARPLPSQRAGSYQQSAAYGRDTTSTPPGSSAGGSAQDRLKQRLWGGARTASPASGAGGQGPFQPPAGRGGGGGGSGDYEDRFAPGGMYDGGNGGGGGGRPFVAANSPWSSNEPDYGGGGGGRTGLPNGPRRQGLPSGPRMR</sequence>
<organism evidence="3 4">
    <name type="scientific">Colletotrichum tofieldiae</name>
    <dbReference type="NCBI Taxonomy" id="708197"/>
    <lineage>
        <taxon>Eukaryota</taxon>
        <taxon>Fungi</taxon>
        <taxon>Dikarya</taxon>
        <taxon>Ascomycota</taxon>
        <taxon>Pezizomycotina</taxon>
        <taxon>Sordariomycetes</taxon>
        <taxon>Hypocreomycetidae</taxon>
        <taxon>Glomerellales</taxon>
        <taxon>Glomerellaceae</taxon>
        <taxon>Colletotrichum</taxon>
        <taxon>Colletotrichum spaethianum species complex</taxon>
    </lineage>
</organism>
<feature type="region of interest" description="Disordered" evidence="1">
    <location>
        <begin position="1"/>
        <end position="49"/>
    </location>
</feature>
<comment type="caution">
    <text evidence="3">The sequence shown here is derived from an EMBL/GenBank/DDBJ whole genome shotgun (WGS) entry which is preliminary data.</text>
</comment>
<dbReference type="AlphaFoldDB" id="A0A161Y7Y1"/>
<feature type="compositionally biased region" description="Gly residues" evidence="1">
    <location>
        <begin position="351"/>
        <end position="363"/>
    </location>
</feature>
<dbReference type="InterPro" id="IPR028095">
    <property type="entry name" value="Mso1_N_dom"/>
</dbReference>
<dbReference type="Pfam" id="PF14475">
    <property type="entry name" value="Mso1_Sec1_bdg"/>
    <property type="match status" value="1"/>
</dbReference>
<evidence type="ECO:0000313" key="4">
    <source>
        <dbReference type="Proteomes" id="UP000076552"/>
    </source>
</evidence>